<protein>
    <submittedName>
        <fullName evidence="3">Nitrilase</fullName>
    </submittedName>
</protein>
<dbReference type="Pfam" id="PF00795">
    <property type="entry name" value="CN_hydrolase"/>
    <property type="match status" value="2"/>
</dbReference>
<evidence type="ECO:0000256" key="1">
    <source>
        <dbReference type="ARBA" id="ARBA00022801"/>
    </source>
</evidence>
<dbReference type="PANTHER" id="PTHR43674:SF16">
    <property type="entry name" value="CARBON-NITROGEN FAMILY, PUTATIVE (AFU_ORTHOLOGUE AFUA_5G02350)-RELATED"/>
    <property type="match status" value="1"/>
</dbReference>
<name>A0ABS7C4W2_9BACL</name>
<keyword evidence="4" id="KW-1185">Reference proteome</keyword>
<organism evidence="3 4">
    <name type="scientific">Paenibacillus sepulcri</name>
    <dbReference type="NCBI Taxonomy" id="359917"/>
    <lineage>
        <taxon>Bacteria</taxon>
        <taxon>Bacillati</taxon>
        <taxon>Bacillota</taxon>
        <taxon>Bacilli</taxon>
        <taxon>Bacillales</taxon>
        <taxon>Paenibacillaceae</taxon>
        <taxon>Paenibacillus</taxon>
    </lineage>
</organism>
<evidence type="ECO:0000313" key="4">
    <source>
        <dbReference type="Proteomes" id="UP001519887"/>
    </source>
</evidence>
<dbReference type="Proteomes" id="UP001519887">
    <property type="component" value="Unassembled WGS sequence"/>
</dbReference>
<accession>A0ABS7C4W2</accession>
<evidence type="ECO:0000313" key="3">
    <source>
        <dbReference type="EMBL" id="MBW7455919.1"/>
    </source>
</evidence>
<dbReference type="InterPro" id="IPR003010">
    <property type="entry name" value="C-N_Hydrolase"/>
</dbReference>
<feature type="domain" description="CN hydrolase" evidence="2">
    <location>
        <begin position="1"/>
        <end position="224"/>
    </location>
</feature>
<dbReference type="CDD" id="cd07197">
    <property type="entry name" value="nitrilase"/>
    <property type="match status" value="1"/>
</dbReference>
<gene>
    <name evidence="3" type="ORF">K0U00_17975</name>
</gene>
<dbReference type="Gene3D" id="3.60.110.10">
    <property type="entry name" value="Carbon-nitrogen hydrolase"/>
    <property type="match status" value="2"/>
</dbReference>
<comment type="caution">
    <text evidence="3">The sequence shown here is derived from an EMBL/GenBank/DDBJ whole genome shotgun (WGS) entry which is preliminary data.</text>
</comment>
<proteinExistence type="predicted"/>
<dbReference type="InterPro" id="IPR050345">
    <property type="entry name" value="Aliph_Amidase/BUP"/>
</dbReference>
<dbReference type="SUPFAM" id="SSF56317">
    <property type="entry name" value="Carbon-nitrogen hydrolase"/>
    <property type="match status" value="2"/>
</dbReference>
<dbReference type="EMBL" id="JAHZIK010000459">
    <property type="protein sequence ID" value="MBW7455919.1"/>
    <property type="molecule type" value="Genomic_DNA"/>
</dbReference>
<dbReference type="InterPro" id="IPR036526">
    <property type="entry name" value="C-N_Hydrolase_sf"/>
</dbReference>
<evidence type="ECO:0000259" key="2">
    <source>
        <dbReference type="PROSITE" id="PS50263"/>
    </source>
</evidence>
<reference evidence="3 4" key="1">
    <citation type="submission" date="2021-07" db="EMBL/GenBank/DDBJ databases">
        <title>Paenibacillus radiodurans sp. nov., isolated from the southeastern edge of Tengger Desert.</title>
        <authorList>
            <person name="Zhang G."/>
        </authorList>
    </citation>
    <scope>NUCLEOTIDE SEQUENCE [LARGE SCALE GENOMIC DNA]</scope>
    <source>
        <strain evidence="3 4">CCM 7311</strain>
    </source>
</reference>
<sequence length="503" mass="55924">MLNRSRMADYLGTAAEQGARLVVFPEMASSGYVWDSREEIRPFVETIPGPTTDRLHAVASQYNCYVAAGLAEIDPSSGAYYNSAVLIGPEGIIGSYRKTHLFAADPRWAREGKEEIPVFETPIGKIALLICMDAMYFEPTRIAALKEADIIAFPTNWVGGGNNPPSRTWCLRAKENALYWVAANRSDRERGAQFTGGSGIIGPDGDVQDMQIAGEGIVFGTIMLDAEKRRHILNSRRPHAYQELLLHPYLWKEGETRNLPVPASFEIILVPCKPDNSPLPERLTSAFKTLETPQEAAANRVYVLPELEIGTGIALGEEIIQQLQKLAADVSGFIVAALAEKDTRRDQRIVYLIGQDGIVGQADSVHGNRLNPHLFRTFELPFGRVGILAGEDARYPESYRVLAKQGADIIAVSSNGSEAGATWMRRIWAFENDAIIAAAAPWGSKESLLFLHRQVHQEGDTGEEHFGQTFHPEMLEAVRSRPFMKRLNTHLYDRLVQVRWRGR</sequence>
<keyword evidence="1" id="KW-0378">Hydrolase</keyword>
<dbReference type="PANTHER" id="PTHR43674">
    <property type="entry name" value="NITRILASE C965.09-RELATED"/>
    <property type="match status" value="1"/>
</dbReference>
<dbReference type="PROSITE" id="PS50263">
    <property type="entry name" value="CN_HYDROLASE"/>
    <property type="match status" value="1"/>
</dbReference>